<evidence type="ECO:0000313" key="2">
    <source>
        <dbReference type="EMBL" id="MUK44883.1"/>
    </source>
</evidence>
<evidence type="ECO:0000313" key="3">
    <source>
        <dbReference type="Proteomes" id="UP000435323"/>
    </source>
</evidence>
<keyword evidence="1" id="KW-1133">Transmembrane helix</keyword>
<protein>
    <submittedName>
        <fullName evidence="2">Uncharacterized protein</fullName>
    </submittedName>
</protein>
<comment type="caution">
    <text evidence="2">The sequence shown here is derived from an EMBL/GenBank/DDBJ whole genome shotgun (WGS) entry which is preliminary data.</text>
</comment>
<feature type="transmembrane region" description="Helical" evidence="1">
    <location>
        <begin position="53"/>
        <end position="71"/>
    </location>
</feature>
<proteinExistence type="predicted"/>
<name>A0A6N3Z620_ALIFS</name>
<gene>
    <name evidence="2" type="ORF">GNP77_05765</name>
</gene>
<dbReference type="AlphaFoldDB" id="A0A6N3Z620"/>
<reference evidence="2 3" key="1">
    <citation type="submission" date="2019-11" db="EMBL/GenBank/DDBJ databases">
        <title>Using colonization assays and comparative genomics to discover symbiosis behaviors and factors in Vibrio fischeri.</title>
        <authorList>
            <person name="Bongrand C."/>
            <person name="Moriano-Gutierrez S."/>
            <person name="Arevalo P."/>
            <person name="Mcfall-Ngai M."/>
            <person name="Visick K."/>
            <person name="Polz M.F."/>
            <person name="Ruby E.G."/>
        </authorList>
    </citation>
    <scope>NUCLEOTIDE SEQUENCE [LARGE SCALE GENOMIC DNA]</scope>
    <source>
        <strain evidence="3">emors.3.2</strain>
    </source>
</reference>
<keyword evidence="1" id="KW-0812">Transmembrane</keyword>
<feature type="transmembrane region" description="Helical" evidence="1">
    <location>
        <begin position="21"/>
        <end position="47"/>
    </location>
</feature>
<organism evidence="2 3">
    <name type="scientific">Aliivibrio fischeri</name>
    <name type="common">Vibrio fischeri</name>
    <dbReference type="NCBI Taxonomy" id="668"/>
    <lineage>
        <taxon>Bacteria</taxon>
        <taxon>Pseudomonadati</taxon>
        <taxon>Pseudomonadota</taxon>
        <taxon>Gammaproteobacteria</taxon>
        <taxon>Vibrionales</taxon>
        <taxon>Vibrionaceae</taxon>
        <taxon>Aliivibrio</taxon>
    </lineage>
</organism>
<keyword evidence="1" id="KW-0472">Membrane</keyword>
<evidence type="ECO:0000256" key="1">
    <source>
        <dbReference type="SAM" id="Phobius"/>
    </source>
</evidence>
<accession>A0A6N3Z620</accession>
<sequence length="88" mass="10096">MKEQNQKTISDIPQMIKDIKLSNFPVLASMCWRLVCLVTLITITIYLIQEGKYLIIEEVIFYTVLGVFSVVELKSNLVSKTLIKFLKG</sequence>
<dbReference type="Proteomes" id="UP000435323">
    <property type="component" value="Unassembled WGS sequence"/>
</dbReference>
<dbReference type="EMBL" id="WOBO01000005">
    <property type="protein sequence ID" value="MUK44883.1"/>
    <property type="molecule type" value="Genomic_DNA"/>
</dbReference>
<dbReference type="RefSeq" id="WP_155657472.1">
    <property type="nucleotide sequence ID" value="NZ_WOBO01000005.1"/>
</dbReference>